<feature type="region of interest" description="Disordered" evidence="1">
    <location>
        <begin position="233"/>
        <end position="269"/>
    </location>
</feature>
<sequence>MSKSIFTLVSASVFFYSVTILFVHSMPHLYSGGAGGGAGGNIPLSTLPDPTTILFRSIPERPISFSPPPIVPPKAYNTQRRKSTSILEAHTRHFQPAYTRYGSSLHPFSGMGEVETPSLFMVNPGFASAAQRLGVGEPLHAPGQSDPSMFGYKDMRPEHGEAVRRLSLNQAALLDHYEAMAYGGYPMTAHQLGHLSFHQQRQAAVAAASLGFDPVPPPQPLFLHPHIIQRMSAHSPVPPPLAPMSASPSGPVPSSSSDGCYPSPQHVSPSTFSISAPPVMTDAPPPTGSVFEFHLAAAAAAAAGDPSLLASRLFRARRSSMDLPLEENTGTGSGGSGTYSRLQPVTEELYTYISPELPLPPGSLLLHHTGLTTKDRSPEPSSDSLASSDAGEFQSPPPLPLLPSFDSSAAQSIPQSSSTALYDSPGSVFPIDPQGHPPSMQSFLPPTPSSDLPLGGTSSSQLETMMQSAWARHGGVVPAQPDMTYHESLLAMQAANPALVLSLDLITTLKPLGKLLDELK</sequence>
<organism evidence="2 3">
    <name type="scientific">Mola mola</name>
    <name type="common">Ocean sunfish</name>
    <name type="synonym">Tetraodon mola</name>
    <dbReference type="NCBI Taxonomy" id="94237"/>
    <lineage>
        <taxon>Eukaryota</taxon>
        <taxon>Metazoa</taxon>
        <taxon>Chordata</taxon>
        <taxon>Craniata</taxon>
        <taxon>Vertebrata</taxon>
        <taxon>Euteleostomi</taxon>
        <taxon>Actinopterygii</taxon>
        <taxon>Neopterygii</taxon>
        <taxon>Teleostei</taxon>
        <taxon>Neoteleostei</taxon>
        <taxon>Acanthomorphata</taxon>
        <taxon>Eupercaria</taxon>
        <taxon>Tetraodontiformes</taxon>
        <taxon>Molidae</taxon>
        <taxon>Mola</taxon>
    </lineage>
</organism>
<accession>A0A3Q3VVA7</accession>
<name>A0A3Q3VVA7_MOLML</name>
<feature type="compositionally biased region" description="Low complexity" evidence="1">
    <location>
        <begin position="407"/>
        <end position="418"/>
    </location>
</feature>
<dbReference type="STRING" id="94237.ENSMMOP00000002787"/>
<reference evidence="2" key="1">
    <citation type="submission" date="2025-08" db="UniProtKB">
        <authorList>
            <consortium name="Ensembl"/>
        </authorList>
    </citation>
    <scope>IDENTIFICATION</scope>
</reference>
<reference evidence="2" key="2">
    <citation type="submission" date="2025-09" db="UniProtKB">
        <authorList>
            <consortium name="Ensembl"/>
        </authorList>
    </citation>
    <scope>IDENTIFICATION</scope>
</reference>
<evidence type="ECO:0000313" key="3">
    <source>
        <dbReference type="Proteomes" id="UP000261620"/>
    </source>
</evidence>
<proteinExistence type="predicted"/>
<evidence type="ECO:0000256" key="1">
    <source>
        <dbReference type="SAM" id="MobiDB-lite"/>
    </source>
</evidence>
<keyword evidence="3" id="KW-1185">Reference proteome</keyword>
<evidence type="ECO:0000313" key="2">
    <source>
        <dbReference type="Ensembl" id="ENSMMOP00000002787.1"/>
    </source>
</evidence>
<feature type="region of interest" description="Disordered" evidence="1">
    <location>
        <begin position="364"/>
        <end position="459"/>
    </location>
</feature>
<dbReference type="OMA" id="DAQTIPR"/>
<feature type="compositionally biased region" description="Low complexity" evidence="1">
    <location>
        <begin position="243"/>
        <end position="257"/>
    </location>
</feature>
<dbReference type="AlphaFoldDB" id="A0A3Q3VVA7"/>
<dbReference type="Proteomes" id="UP000261620">
    <property type="component" value="Unplaced"/>
</dbReference>
<feature type="compositionally biased region" description="Low complexity" evidence="1">
    <location>
        <begin position="379"/>
        <end position="390"/>
    </location>
</feature>
<dbReference type="Ensembl" id="ENSMMOT00000002832.1">
    <property type="protein sequence ID" value="ENSMMOP00000002787.1"/>
    <property type="gene ID" value="ENSMMOG00000002248.1"/>
</dbReference>
<protein>
    <submittedName>
        <fullName evidence="2">Uncharacterized protein</fullName>
    </submittedName>
</protein>